<gene>
    <name evidence="1" type="ORF">J5O05_10135</name>
</gene>
<keyword evidence="2" id="KW-1185">Reference proteome</keyword>
<accession>A0A975HLT8</accession>
<protein>
    <submittedName>
        <fullName evidence="1">TniQ family protein</fullName>
    </submittedName>
</protein>
<reference evidence="1" key="1">
    <citation type="submission" date="2021-03" db="EMBL/GenBank/DDBJ databases">
        <title>Complete Genome of Pseudoalteromonas xiamenensis STKMTI.2, a new potential marine bacterium producing anti-Vibrio compounds.</title>
        <authorList>
            <person name="Handayani D.P."/>
            <person name="Isnansetyo A."/>
            <person name="Istiqomah I."/>
            <person name="Jumina J."/>
        </authorList>
    </citation>
    <scope>NUCLEOTIDE SEQUENCE</scope>
    <source>
        <strain evidence="1">STKMTI.2</strain>
    </source>
</reference>
<name>A0A975HLT8_9GAMM</name>
<dbReference type="EMBL" id="CP072133">
    <property type="protein sequence ID" value="QTH70375.1"/>
    <property type="molecule type" value="Genomic_DNA"/>
</dbReference>
<dbReference type="AlphaFoldDB" id="A0A975HLT8"/>
<dbReference type="KEGG" id="pxi:J5O05_10135"/>
<dbReference type="RefSeq" id="WP_208841970.1">
    <property type="nucleotide sequence ID" value="NZ_CP072133.1"/>
</dbReference>
<proteinExistence type="predicted"/>
<dbReference type="Proteomes" id="UP000664904">
    <property type="component" value="Chromosome"/>
</dbReference>
<evidence type="ECO:0000313" key="1">
    <source>
        <dbReference type="EMBL" id="QTH70375.1"/>
    </source>
</evidence>
<organism evidence="1 2">
    <name type="scientific">Pseudoalteromonas xiamenensis</name>
    <dbReference type="NCBI Taxonomy" id="882626"/>
    <lineage>
        <taxon>Bacteria</taxon>
        <taxon>Pseudomonadati</taxon>
        <taxon>Pseudomonadota</taxon>
        <taxon>Gammaproteobacteria</taxon>
        <taxon>Alteromonadales</taxon>
        <taxon>Pseudoalteromonadaceae</taxon>
        <taxon>Pseudoalteromonas</taxon>
    </lineage>
</organism>
<sequence>MDNRISRPAICIPLADDESAIGYFKRLADINVVDPKDLVVSIRCNTSFAKNLQPILEENKWIEFSIAHHNMLVEMSKLNFKHLSKQLKYCPLCLQEGEVWQNGWHFLCSAACIKHAVWLLDACQYCGKTLSLTHTSFHHCRSCGFDMRRATSQAQKCPEEVLTLQCFLEGKPLPSTSMPLLWTDFSELTLEERSEVLQLFARFQPQPDGSLRQVYKYLSNKNSAKVCLHEVAHSLFGGYVGLWNYLYALKIFDEGTVSSRFTKFYRTFYNLCTHACFEPYKEVIEQFINNHWHKALSKRNNLFASKTIQIHPWVPLQQACRMYGLSKRTLRRAVADGMLTGKVEKKACNTSILIYKPDIERKVIRLKDVLNATEAATLLGVTKAQFKQLRDAGTFKQFSAPEADYCSTWQFSKMEIESYMETVLWHTAVVQSDYLCIPDIMRAYGHKCENLLSRLLKAVEANELIAKQFSAKPSVRSLAIKKSDLLHWLDTTLPTDHHYSVPRVAKLLGVNQQFTYELVHYGLLHSDETDHGYDITDEHLMAFHIEYVLLSKLSKSTGVNSRNLIKNLMDYEIYSVDKDWPVKLRQKVYRREDVEALEWLAEL</sequence>
<evidence type="ECO:0000313" key="2">
    <source>
        <dbReference type="Proteomes" id="UP000664904"/>
    </source>
</evidence>